<dbReference type="EMBL" id="BSXT01001211">
    <property type="protein sequence ID" value="GMF39997.1"/>
    <property type="molecule type" value="Genomic_DNA"/>
</dbReference>
<evidence type="ECO:0000313" key="3">
    <source>
        <dbReference type="Proteomes" id="UP001165121"/>
    </source>
</evidence>
<dbReference type="AlphaFoldDB" id="A0A9W7CRF7"/>
<evidence type="ECO:0000259" key="1">
    <source>
        <dbReference type="PROSITE" id="PS51688"/>
    </source>
</evidence>
<dbReference type="OrthoDB" id="10250504at2759"/>
<dbReference type="Pfam" id="PF13884">
    <property type="entry name" value="Peptidase_S74"/>
    <property type="match status" value="1"/>
</dbReference>
<dbReference type="Proteomes" id="UP001165121">
    <property type="component" value="Unassembled WGS sequence"/>
</dbReference>
<name>A0A9W7CRF7_9STRA</name>
<gene>
    <name evidence="2" type="ORF">Pfra01_001210500</name>
</gene>
<keyword evidence="3" id="KW-1185">Reference proteome</keyword>
<organism evidence="2 3">
    <name type="scientific">Phytophthora fragariaefolia</name>
    <dbReference type="NCBI Taxonomy" id="1490495"/>
    <lineage>
        <taxon>Eukaryota</taxon>
        <taxon>Sar</taxon>
        <taxon>Stramenopiles</taxon>
        <taxon>Oomycota</taxon>
        <taxon>Peronosporomycetes</taxon>
        <taxon>Peronosporales</taxon>
        <taxon>Peronosporaceae</taxon>
        <taxon>Phytophthora</taxon>
    </lineage>
</organism>
<accession>A0A9W7CRF7</accession>
<reference evidence="2" key="1">
    <citation type="submission" date="2023-04" db="EMBL/GenBank/DDBJ databases">
        <title>Phytophthora fragariaefolia NBRC 109709.</title>
        <authorList>
            <person name="Ichikawa N."/>
            <person name="Sato H."/>
            <person name="Tonouchi N."/>
        </authorList>
    </citation>
    <scope>NUCLEOTIDE SEQUENCE</scope>
    <source>
        <strain evidence="2">NBRC 109709</strain>
    </source>
</reference>
<comment type="caution">
    <text evidence="2">The sequence shown here is derived from an EMBL/GenBank/DDBJ whole genome shotgun (WGS) entry which is preliminary data.</text>
</comment>
<proteinExistence type="predicted"/>
<sequence length="634" mass="67879">MKAEGPEHSYKLQLAAWYKIQSQLELDLHRPEPRSRLNFVNGSFVVAPPSYVIGITEGSAAASKALVLNGSSSITGIASLSATSLTGTLQTAAQPNITSIGTLSDGLHHWFTYCGSKYHDHKSVFTVDSIWDCPLRGFNRIDIHDYRSFSRIWRHQPDRYRITNGDAKFGPQPIITSVGTLSSLSVSGSISGTLSTAAQPNITSQGNPTNLNIRSGATIGKIANISMPAQAAGYSSWITIGKSSSGNEGRRIGYYHDSTCANQYIYLTHSNKSPFFVSANNSCVGINTLTPTYDLDLVGQACIPGTLLFAGASRTISNVQAYSAGTITTSGDITCGGSLKGYQSYGNQSTISTLGVLTEVAIGSPGAYNSQEYLLINGNGNNYLDGSYTRMCSVYGSNVTPTWFQIEVSNGSKTVFTSARWIGNNSDTDLRFGTNNATYSIYLGGTNRGRWGFGTASPAYGFHNALTVSTTLDAGGSGVAYLLKSGGLVSTLGPLSGIPVGIGTVGALLAGSSRYTTSDARIKNDWTELSDDVCDAVLTVEPLLFRYKSDDDTIPLQFGYKAQDLLRANIPHCINFVPNKDMHVEGPEVDTEGIQYSVDYSKMVCLLHNLSSNNRGKSMISYYLSLGDKNDTLA</sequence>
<feature type="domain" description="Peptidase S74" evidence="1">
    <location>
        <begin position="518"/>
        <end position="630"/>
    </location>
</feature>
<dbReference type="PROSITE" id="PS51688">
    <property type="entry name" value="ICA"/>
    <property type="match status" value="1"/>
</dbReference>
<evidence type="ECO:0000313" key="2">
    <source>
        <dbReference type="EMBL" id="GMF39997.1"/>
    </source>
</evidence>
<dbReference type="InterPro" id="IPR030392">
    <property type="entry name" value="S74_ICA"/>
</dbReference>
<protein>
    <submittedName>
        <fullName evidence="2">Unnamed protein product</fullName>
    </submittedName>
</protein>